<organism evidence="3">
    <name type="scientific">Halyomorpha halys</name>
    <name type="common">Brown marmorated stink bug</name>
    <name type="synonym">Pentatoma halys</name>
    <dbReference type="NCBI Taxonomy" id="286706"/>
    <lineage>
        <taxon>Eukaryota</taxon>
        <taxon>Metazoa</taxon>
        <taxon>Ecdysozoa</taxon>
        <taxon>Arthropoda</taxon>
        <taxon>Hexapoda</taxon>
        <taxon>Insecta</taxon>
        <taxon>Pterygota</taxon>
        <taxon>Neoptera</taxon>
        <taxon>Paraneoptera</taxon>
        <taxon>Hemiptera</taxon>
        <taxon>Heteroptera</taxon>
        <taxon>Panheteroptera</taxon>
        <taxon>Pentatomomorpha</taxon>
        <taxon>Pentatomoidea</taxon>
        <taxon>Pentatomidae</taxon>
        <taxon>Pentatominae</taxon>
        <taxon>Halyomorpha</taxon>
    </lineage>
</organism>
<dbReference type="PANTHER" id="PTHR11857">
    <property type="entry name" value="ODORANT BINDING PROTEIN-RELATED"/>
    <property type="match status" value="1"/>
</dbReference>
<protein>
    <submittedName>
        <fullName evidence="3">Odorant-binding protein 27</fullName>
    </submittedName>
</protein>
<dbReference type="GO" id="GO:0005549">
    <property type="term" value="F:odorant binding"/>
    <property type="evidence" value="ECO:0007669"/>
    <property type="project" value="InterPro"/>
</dbReference>
<evidence type="ECO:0000256" key="1">
    <source>
        <dbReference type="ARBA" id="ARBA00022729"/>
    </source>
</evidence>
<dbReference type="Gene3D" id="1.10.238.20">
    <property type="entry name" value="Pheromone/general odorant binding protein domain"/>
    <property type="match status" value="1"/>
</dbReference>
<dbReference type="OrthoDB" id="7665616at2759"/>
<keyword evidence="1 2" id="KW-0732">Signal</keyword>
<dbReference type="InterPro" id="IPR036728">
    <property type="entry name" value="PBP_GOBP_sf"/>
</dbReference>
<dbReference type="Pfam" id="PF01395">
    <property type="entry name" value="PBP_GOBP"/>
    <property type="match status" value="1"/>
</dbReference>
<dbReference type="InterPro" id="IPR006170">
    <property type="entry name" value="PBP/GOBP"/>
</dbReference>
<dbReference type="GO" id="GO:0007608">
    <property type="term" value="P:sensory perception of smell"/>
    <property type="evidence" value="ECO:0007669"/>
    <property type="project" value="TreeGrafter"/>
</dbReference>
<feature type="signal peptide" evidence="2">
    <location>
        <begin position="1"/>
        <end position="19"/>
    </location>
</feature>
<feature type="chain" id="PRO_5009944316" evidence="2">
    <location>
        <begin position="20"/>
        <end position="148"/>
    </location>
</feature>
<reference evidence="3" key="1">
    <citation type="submission" date="2015-10" db="EMBL/GenBank/DDBJ databases">
        <authorList>
            <person name="Gilbert D.G."/>
        </authorList>
    </citation>
    <scope>NUCLEOTIDE SEQUENCE</scope>
</reference>
<dbReference type="AlphaFoldDB" id="A0A1N7TMV4"/>
<dbReference type="GO" id="GO:0005615">
    <property type="term" value="C:extracellular space"/>
    <property type="evidence" value="ECO:0007669"/>
    <property type="project" value="TreeGrafter"/>
</dbReference>
<accession>A0A1N7TMV4</accession>
<evidence type="ECO:0000313" key="3">
    <source>
        <dbReference type="EMBL" id="AOV87044.1"/>
    </source>
</evidence>
<dbReference type="CDD" id="cd23992">
    <property type="entry name" value="PBP_GOBP"/>
    <property type="match status" value="1"/>
</dbReference>
<evidence type="ECO:0000256" key="2">
    <source>
        <dbReference type="SAM" id="SignalP"/>
    </source>
</evidence>
<sequence>MNAVLCITTLLAAISVSGAMAPEYKKKLLTSLSDCMEKHNVDKEEIMQVIKNEKLPEDKEKQCLFGCLIDNMGYVKDLTLDWNLIKASNPEKFDRPEDVEKANTVTDTCAKTLSEKQPSLCELGVNAIKCIHQESLKIKLPKPEFSFD</sequence>
<proteinExistence type="evidence at transcript level"/>
<dbReference type="SUPFAM" id="SSF47565">
    <property type="entry name" value="Insect pheromone/odorant-binding proteins"/>
    <property type="match status" value="1"/>
</dbReference>
<reference evidence="3" key="2">
    <citation type="journal article" date="2016" name="Insect Mol. Biol.">
        <title>Identification and expression profile of odorant-binding proteins in Halyomorpha halys (Hemiptera: Pentatomidae).</title>
        <authorList>
            <person name="Paula D.P."/>
            <person name="Togawa R.C."/>
            <person name="Costa M.M."/>
            <person name="Grynberg P."/>
            <person name="Martins N.F."/>
            <person name="Andow D.A."/>
        </authorList>
    </citation>
    <scope>NUCLEOTIDE SEQUENCE</scope>
</reference>
<dbReference type="EMBL" id="KT875763">
    <property type="protein sequence ID" value="AOV87044.1"/>
    <property type="molecule type" value="mRNA"/>
</dbReference>
<name>A0A1N7TMV4_HALHY</name>